<name>A0A9X1I648_9FLAO</name>
<comment type="similarity">
    <text evidence="1">Belongs to the 'phage' integrase family.</text>
</comment>
<dbReference type="InterPro" id="IPR050090">
    <property type="entry name" value="Tyrosine_recombinase_XerCD"/>
</dbReference>
<dbReference type="CDD" id="cd01185">
    <property type="entry name" value="INTN1_C_like"/>
    <property type="match status" value="1"/>
</dbReference>
<sequence>MQINRVTILFVIYKSRQRKDKTSPIYCRITYKKSRKEFTTGYHITPENWDSKKQIVKPEEEQHNFINTQLSLIITKVNQAFLLLQVNQVNFGVEEIHRQYRGENIKVEVGLCEVYDLFLKYLEKLIGKELNQDTYKKYVAYGKHLQSFVKWKYKTKDVKITSIKSSFIDQYEYYLKTEKNFAQITLNKVIQRFRRCVKFAIAEEYLSKDPFLLYRAKRVKKEVVFLSQSELIKLENHTFKIQRVQQIKDMFVFCCYSGLAFKEMSTLRKKDIVIGFDAKLWIKIHRSKTSRSYSVPLLPKAKIIVDKYSQSKTEYVFPRISNPKFNAYLKEIADIIGIKINLTHHVARKTFASTVLLLNNVPMEVVSKLLGHSKMQTTQEHYGEIVQKQISEEIMKLNNKLVKK</sequence>
<dbReference type="SUPFAM" id="SSF56349">
    <property type="entry name" value="DNA breaking-rejoining enzymes"/>
    <property type="match status" value="1"/>
</dbReference>
<dbReference type="AlphaFoldDB" id="A0A9X1I648"/>
<comment type="caution">
    <text evidence="5">The sequence shown here is derived from an EMBL/GenBank/DDBJ whole genome shotgun (WGS) entry which is preliminary data.</text>
</comment>
<evidence type="ECO:0000313" key="6">
    <source>
        <dbReference type="Proteomes" id="UP001139286"/>
    </source>
</evidence>
<dbReference type="PROSITE" id="PS51898">
    <property type="entry name" value="TYR_RECOMBINASE"/>
    <property type="match status" value="1"/>
</dbReference>
<dbReference type="Pfam" id="PF17293">
    <property type="entry name" value="Arm-DNA-bind_5"/>
    <property type="match status" value="1"/>
</dbReference>
<dbReference type="InterPro" id="IPR002104">
    <property type="entry name" value="Integrase_catalytic"/>
</dbReference>
<dbReference type="InterPro" id="IPR035386">
    <property type="entry name" value="Arm-DNA-bind_5"/>
</dbReference>
<evidence type="ECO:0000259" key="4">
    <source>
        <dbReference type="PROSITE" id="PS51898"/>
    </source>
</evidence>
<evidence type="ECO:0000256" key="2">
    <source>
        <dbReference type="ARBA" id="ARBA00023125"/>
    </source>
</evidence>
<dbReference type="EMBL" id="JAJAPX010000001">
    <property type="protein sequence ID" value="MCB4807535.1"/>
    <property type="molecule type" value="Genomic_DNA"/>
</dbReference>
<keyword evidence="2" id="KW-0238">DNA-binding</keyword>
<keyword evidence="3" id="KW-0233">DNA recombination</keyword>
<dbReference type="InterPro" id="IPR010998">
    <property type="entry name" value="Integrase_recombinase_N"/>
</dbReference>
<dbReference type="Proteomes" id="UP001139286">
    <property type="component" value="Unassembled WGS sequence"/>
</dbReference>
<organism evidence="5 6">
    <name type="scientific">Neotamlana sargassicola</name>
    <dbReference type="NCBI Taxonomy" id="2883125"/>
    <lineage>
        <taxon>Bacteria</taxon>
        <taxon>Pseudomonadati</taxon>
        <taxon>Bacteroidota</taxon>
        <taxon>Flavobacteriia</taxon>
        <taxon>Flavobacteriales</taxon>
        <taxon>Flavobacteriaceae</taxon>
        <taxon>Neotamlana</taxon>
    </lineage>
</organism>
<accession>A0A9X1I648</accession>
<evidence type="ECO:0000256" key="3">
    <source>
        <dbReference type="ARBA" id="ARBA00023172"/>
    </source>
</evidence>
<dbReference type="PANTHER" id="PTHR30349:SF64">
    <property type="entry name" value="PROPHAGE INTEGRASE INTD-RELATED"/>
    <property type="match status" value="1"/>
</dbReference>
<evidence type="ECO:0000256" key="1">
    <source>
        <dbReference type="ARBA" id="ARBA00008857"/>
    </source>
</evidence>
<dbReference type="RefSeq" id="WP_226694981.1">
    <property type="nucleotide sequence ID" value="NZ_JAJAPX010000001.1"/>
</dbReference>
<dbReference type="Pfam" id="PF13102">
    <property type="entry name" value="Phage_int_SAM_5"/>
    <property type="match status" value="1"/>
</dbReference>
<keyword evidence="6" id="KW-1185">Reference proteome</keyword>
<dbReference type="GO" id="GO:0015074">
    <property type="term" value="P:DNA integration"/>
    <property type="evidence" value="ECO:0007669"/>
    <property type="project" value="InterPro"/>
</dbReference>
<dbReference type="GO" id="GO:0003677">
    <property type="term" value="F:DNA binding"/>
    <property type="evidence" value="ECO:0007669"/>
    <property type="project" value="UniProtKB-KW"/>
</dbReference>
<dbReference type="GO" id="GO:0006310">
    <property type="term" value="P:DNA recombination"/>
    <property type="evidence" value="ECO:0007669"/>
    <property type="project" value="UniProtKB-KW"/>
</dbReference>
<dbReference type="InterPro" id="IPR013762">
    <property type="entry name" value="Integrase-like_cat_sf"/>
</dbReference>
<reference evidence="5" key="1">
    <citation type="submission" date="2021-10" db="EMBL/GenBank/DDBJ databases">
        <title>Tamlana sargassums sp. nov., and Tamlana laminarinivorans sp. nov., two new bacteria isolated from the brown alga.</title>
        <authorList>
            <person name="Li J."/>
        </authorList>
    </citation>
    <scope>NUCLEOTIDE SEQUENCE</scope>
    <source>
        <strain evidence="5">62-3</strain>
    </source>
</reference>
<dbReference type="PANTHER" id="PTHR30349">
    <property type="entry name" value="PHAGE INTEGRASE-RELATED"/>
    <property type="match status" value="1"/>
</dbReference>
<dbReference type="InterPro" id="IPR011010">
    <property type="entry name" value="DNA_brk_join_enz"/>
</dbReference>
<dbReference type="Gene3D" id="1.10.443.10">
    <property type="entry name" value="Intergrase catalytic core"/>
    <property type="match status" value="1"/>
</dbReference>
<evidence type="ECO:0000313" key="5">
    <source>
        <dbReference type="EMBL" id="MCB4807535.1"/>
    </source>
</evidence>
<proteinExistence type="inferred from homology"/>
<dbReference type="Pfam" id="PF00589">
    <property type="entry name" value="Phage_integrase"/>
    <property type="match status" value="1"/>
</dbReference>
<dbReference type="Gene3D" id="1.10.150.130">
    <property type="match status" value="1"/>
</dbReference>
<feature type="domain" description="Tyr recombinase" evidence="4">
    <location>
        <begin position="221"/>
        <end position="395"/>
    </location>
</feature>
<protein>
    <submittedName>
        <fullName evidence="5">Site-specific integrase</fullName>
    </submittedName>
</protein>
<gene>
    <name evidence="5" type="ORF">LG651_04680</name>
</gene>
<dbReference type="InterPro" id="IPR025269">
    <property type="entry name" value="SAM-like_dom"/>
</dbReference>